<gene>
    <name evidence="1" type="ORF">LARSCL_LOCUS11681</name>
</gene>
<sequence>MDVSGFDQFEKILLHFLKIGFANPCDNSLNRKLTGILQPFYRQIFVQDDRTYFN</sequence>
<protein>
    <submittedName>
        <fullName evidence="1">Uncharacterized protein</fullName>
    </submittedName>
</protein>
<accession>A0AAV2ACD1</accession>
<reference evidence="1 2" key="1">
    <citation type="submission" date="2024-04" db="EMBL/GenBank/DDBJ databases">
        <authorList>
            <person name="Rising A."/>
            <person name="Reimegard J."/>
            <person name="Sonavane S."/>
            <person name="Akerstrom W."/>
            <person name="Nylinder S."/>
            <person name="Hedman E."/>
            <person name="Kallberg Y."/>
        </authorList>
    </citation>
    <scope>NUCLEOTIDE SEQUENCE [LARGE SCALE GENOMIC DNA]</scope>
</reference>
<dbReference type="EMBL" id="CAXIEN010000147">
    <property type="protein sequence ID" value="CAL1281632.1"/>
    <property type="molecule type" value="Genomic_DNA"/>
</dbReference>
<organism evidence="1 2">
    <name type="scientific">Larinioides sclopetarius</name>
    <dbReference type="NCBI Taxonomy" id="280406"/>
    <lineage>
        <taxon>Eukaryota</taxon>
        <taxon>Metazoa</taxon>
        <taxon>Ecdysozoa</taxon>
        <taxon>Arthropoda</taxon>
        <taxon>Chelicerata</taxon>
        <taxon>Arachnida</taxon>
        <taxon>Araneae</taxon>
        <taxon>Araneomorphae</taxon>
        <taxon>Entelegynae</taxon>
        <taxon>Araneoidea</taxon>
        <taxon>Araneidae</taxon>
        <taxon>Larinioides</taxon>
    </lineage>
</organism>
<dbReference type="Proteomes" id="UP001497382">
    <property type="component" value="Unassembled WGS sequence"/>
</dbReference>
<name>A0AAV2ACD1_9ARAC</name>
<evidence type="ECO:0000313" key="2">
    <source>
        <dbReference type="Proteomes" id="UP001497382"/>
    </source>
</evidence>
<comment type="caution">
    <text evidence="1">The sequence shown here is derived from an EMBL/GenBank/DDBJ whole genome shotgun (WGS) entry which is preliminary data.</text>
</comment>
<feature type="non-terminal residue" evidence="1">
    <location>
        <position position="54"/>
    </location>
</feature>
<keyword evidence="2" id="KW-1185">Reference proteome</keyword>
<dbReference type="AlphaFoldDB" id="A0AAV2ACD1"/>
<evidence type="ECO:0000313" key="1">
    <source>
        <dbReference type="EMBL" id="CAL1281632.1"/>
    </source>
</evidence>
<proteinExistence type="predicted"/>